<evidence type="ECO:0000313" key="3">
    <source>
        <dbReference type="EMBL" id="TPV34753.1"/>
    </source>
</evidence>
<name>A0A506PLL1_9FLAO</name>
<dbReference type="PANTHER" id="PTHR30041">
    <property type="entry name" value="ARSENATE REDUCTASE"/>
    <property type="match status" value="1"/>
</dbReference>
<dbReference type="OrthoDB" id="1120494at2"/>
<accession>A0A506PLL1</accession>
<dbReference type="InterPro" id="IPR006660">
    <property type="entry name" value="Arsenate_reductase-like"/>
</dbReference>
<dbReference type="Pfam" id="PF03960">
    <property type="entry name" value="ArsC"/>
    <property type="match status" value="1"/>
</dbReference>
<evidence type="ECO:0008006" key="5">
    <source>
        <dbReference type="Google" id="ProtNLM"/>
    </source>
</evidence>
<protein>
    <recommendedName>
        <fullName evidence="5">Arsenate reductase</fullName>
    </recommendedName>
</protein>
<dbReference type="AlphaFoldDB" id="A0A506PLL1"/>
<organism evidence="3 4">
    <name type="scientific">Paucihalobacter ruber</name>
    <dbReference type="NCBI Taxonomy" id="2567861"/>
    <lineage>
        <taxon>Bacteria</taxon>
        <taxon>Pseudomonadati</taxon>
        <taxon>Bacteroidota</taxon>
        <taxon>Flavobacteriia</taxon>
        <taxon>Flavobacteriales</taxon>
        <taxon>Flavobacteriaceae</taxon>
        <taxon>Paucihalobacter</taxon>
    </lineage>
</organism>
<proteinExistence type="inferred from homology"/>
<comment type="similarity">
    <text evidence="1 2">Belongs to the ArsC family.</text>
</comment>
<keyword evidence="4" id="KW-1185">Reference proteome</keyword>
<comment type="caution">
    <text evidence="3">The sequence shown here is derived from an EMBL/GenBank/DDBJ whole genome shotgun (WGS) entry which is preliminary data.</text>
</comment>
<reference evidence="3 4" key="1">
    <citation type="submission" date="2019-06" db="EMBL/GenBank/DDBJ databases">
        <title>Flavobacteriaceae Paucihalobacterium erythroidium CWB-1, complete genome.</title>
        <authorList>
            <person name="Wu S."/>
        </authorList>
    </citation>
    <scope>NUCLEOTIDE SEQUENCE [LARGE SCALE GENOMIC DNA]</scope>
    <source>
        <strain evidence="3 4">CWB-1</strain>
    </source>
</reference>
<dbReference type="InterPro" id="IPR036249">
    <property type="entry name" value="Thioredoxin-like_sf"/>
</dbReference>
<evidence type="ECO:0000256" key="1">
    <source>
        <dbReference type="ARBA" id="ARBA00007198"/>
    </source>
</evidence>
<gene>
    <name evidence="3" type="ORF">FJ651_04270</name>
</gene>
<dbReference type="PROSITE" id="PS51353">
    <property type="entry name" value="ARSC"/>
    <property type="match status" value="1"/>
</dbReference>
<dbReference type="RefSeq" id="WP_140989176.1">
    <property type="nucleotide sequence ID" value="NZ_VHIQ01000002.1"/>
</dbReference>
<dbReference type="Gene3D" id="3.40.30.10">
    <property type="entry name" value="Glutaredoxin"/>
    <property type="match status" value="1"/>
</dbReference>
<sequence>MKHFFYLKTCDTCLRILKSLQLPVDVKLQDIKEQPITVEQLENLKNLAGSYETLFSKRAKLYKEMGLKDNPLKEADFKHYILEHYTFLKRPVLVLEQQIFIGNSPKVVEAAKQALHV</sequence>
<dbReference type="PANTHER" id="PTHR30041:SF8">
    <property type="entry name" value="PROTEIN YFFB"/>
    <property type="match status" value="1"/>
</dbReference>
<dbReference type="Proteomes" id="UP000317332">
    <property type="component" value="Unassembled WGS sequence"/>
</dbReference>
<dbReference type="SUPFAM" id="SSF52833">
    <property type="entry name" value="Thioredoxin-like"/>
    <property type="match status" value="1"/>
</dbReference>
<dbReference type="EMBL" id="VHIQ01000002">
    <property type="protein sequence ID" value="TPV34753.1"/>
    <property type="molecule type" value="Genomic_DNA"/>
</dbReference>
<evidence type="ECO:0000256" key="2">
    <source>
        <dbReference type="PROSITE-ProRule" id="PRU01282"/>
    </source>
</evidence>
<evidence type="ECO:0000313" key="4">
    <source>
        <dbReference type="Proteomes" id="UP000317332"/>
    </source>
</evidence>